<dbReference type="Pfam" id="PF07024">
    <property type="entry name" value="ImpE"/>
    <property type="match status" value="1"/>
</dbReference>
<dbReference type="SUPFAM" id="SSF144059">
    <property type="entry name" value="ImpE-like"/>
    <property type="match status" value="1"/>
</dbReference>
<gene>
    <name evidence="1" type="ORF">ACFSGX_11985</name>
</gene>
<keyword evidence="2" id="KW-1185">Reference proteome</keyword>
<evidence type="ECO:0000313" key="2">
    <source>
        <dbReference type="Proteomes" id="UP001597400"/>
    </source>
</evidence>
<protein>
    <submittedName>
        <fullName evidence="1">Type VI secretion system accessory protein TagJ</fullName>
    </submittedName>
</protein>
<comment type="caution">
    <text evidence="1">The sequence shown here is derived from an EMBL/GenBank/DDBJ whole genome shotgun (WGS) entry which is preliminary data.</text>
</comment>
<dbReference type="PIRSF" id="PIRSF029288">
    <property type="entry name" value="SciE_ImpE"/>
    <property type="match status" value="1"/>
</dbReference>
<accession>A0ABW4U1K9</accession>
<sequence>MTLEARRQHMTADTQQDLGDIAGTIEILRNRLRAVPGDQRARMFLFQILCVEGAWEKARAQLKMLAELSPDARMLSLAYNQAIDGEVARRDACGGGASAPLLRASPGWVSDLADAFAADAHSAAAMRARAFDASPDAPGDVDGRPFDYMFDGDGRFGPAFEAIIAGRWGLMPFCVVEQIKSEGPVDLRDTVWLPVEIRLRDGGAVAALLPARYPDTELQDDLALRLGRRTDWHGTDPVRGLGQRVWTTSTGEDIGILSFRTIRFTSLS</sequence>
<dbReference type="RefSeq" id="WP_380930199.1">
    <property type="nucleotide sequence ID" value="NZ_JBHUGS010000003.1"/>
</dbReference>
<dbReference type="EMBL" id="JBHUGS010000003">
    <property type="protein sequence ID" value="MFD1951484.1"/>
    <property type="molecule type" value="Genomic_DNA"/>
</dbReference>
<proteinExistence type="predicted"/>
<dbReference type="Gene3D" id="1.25.40.10">
    <property type="entry name" value="Tetratricopeptide repeat domain"/>
    <property type="match status" value="1"/>
</dbReference>
<dbReference type="Proteomes" id="UP001597400">
    <property type="component" value="Unassembled WGS sequence"/>
</dbReference>
<reference evidence="2" key="1">
    <citation type="journal article" date="2019" name="Int. J. Syst. Evol. Microbiol.">
        <title>The Global Catalogue of Microorganisms (GCM) 10K type strain sequencing project: providing services to taxonomists for standard genome sequencing and annotation.</title>
        <authorList>
            <consortium name="The Broad Institute Genomics Platform"/>
            <consortium name="The Broad Institute Genome Sequencing Center for Infectious Disease"/>
            <person name="Wu L."/>
            <person name="Ma J."/>
        </authorList>
    </citation>
    <scope>NUCLEOTIDE SEQUENCE [LARGE SCALE GENOMIC DNA]</scope>
    <source>
        <strain evidence="2">CGMCC 1.12702</strain>
    </source>
</reference>
<evidence type="ECO:0000313" key="1">
    <source>
        <dbReference type="EMBL" id="MFD1951484.1"/>
    </source>
</evidence>
<organism evidence="1 2">
    <name type="scientific">Sphingomonas arantia</name>
    <dbReference type="NCBI Taxonomy" id="1460676"/>
    <lineage>
        <taxon>Bacteria</taxon>
        <taxon>Pseudomonadati</taxon>
        <taxon>Pseudomonadota</taxon>
        <taxon>Alphaproteobacteria</taxon>
        <taxon>Sphingomonadales</taxon>
        <taxon>Sphingomonadaceae</taxon>
        <taxon>Sphingomonas</taxon>
    </lineage>
</organism>
<name>A0ABW4U1K9_9SPHN</name>
<dbReference type="InterPro" id="IPR009211">
    <property type="entry name" value="TagJ"/>
</dbReference>
<dbReference type="Pfam" id="PF14559">
    <property type="entry name" value="TPR_19"/>
    <property type="match status" value="1"/>
</dbReference>
<dbReference type="InterPro" id="IPR011990">
    <property type="entry name" value="TPR-like_helical_dom_sf"/>
</dbReference>